<name>Q1YMJ8_AURMS</name>
<dbReference type="Proteomes" id="UP000000321">
    <property type="component" value="Unassembled WGS sequence"/>
</dbReference>
<reference evidence="1 2" key="1">
    <citation type="journal article" date="2008" name="Appl. Environ. Microbiol.">
        <title>Genomic insights into Mn(II) oxidation by the marine alphaproteobacterium Aurantimonas sp. strain SI85-9A1.</title>
        <authorList>
            <person name="Dick G.J."/>
            <person name="Podell S."/>
            <person name="Johnson H.A."/>
            <person name="Rivera-Espinoza Y."/>
            <person name="Bernier-Latmani R."/>
            <person name="McCarthy J.K."/>
            <person name="Torpey J.W."/>
            <person name="Clement B.G."/>
            <person name="Gaasterland T."/>
            <person name="Tebo B.M."/>
        </authorList>
    </citation>
    <scope>NUCLEOTIDE SEQUENCE [LARGE SCALE GENOMIC DNA]</scope>
    <source>
        <strain evidence="1 2">SI85-9A1</strain>
    </source>
</reference>
<protein>
    <submittedName>
        <fullName evidence="1">Uncharacterized protein</fullName>
    </submittedName>
</protein>
<gene>
    <name evidence="1" type="ORF">SI859A1_02199</name>
</gene>
<dbReference type="InterPro" id="IPR027417">
    <property type="entry name" value="P-loop_NTPase"/>
</dbReference>
<dbReference type="AlphaFoldDB" id="Q1YMJ8"/>
<dbReference type="HOGENOM" id="CLU_1097601_0_0_5"/>
<sequence>MMGPGIHALGASLGDFVARGLGRPSARFANRTVPSRTARAALMPHDIPADAPAAPRHGDEVVTSRELVMALHRSAIGRLVMLSADGGEGGLGGVELGRAIARAGMSCILIDLTGEERIAAETGIAPGSPGLHEFAENLAPLGEIIHRDSRGACHVVLATGAAPQPDSPDVTLVLAACAEAYDCTIVALDARRMDSLPSLLDEETAIVVAGQAATPDGYATVAGELRSLGVDDLIFMQCAATRRAGRRAPDQPD</sequence>
<dbReference type="BioCyc" id="AURANTIMONAS:SI859A1_02199-MONOMER"/>
<keyword evidence="2" id="KW-1185">Reference proteome</keyword>
<accession>Q1YMJ8</accession>
<proteinExistence type="predicted"/>
<dbReference type="EMBL" id="AAPJ01000001">
    <property type="protein sequence ID" value="EAS51383.1"/>
    <property type="molecule type" value="Genomic_DNA"/>
</dbReference>
<organism evidence="1 2">
    <name type="scientific">Aurantimonas manganoxydans (strain ATCC BAA-1229 / DSM 21871 / SI85-9A1)</name>
    <dbReference type="NCBI Taxonomy" id="287752"/>
    <lineage>
        <taxon>Bacteria</taxon>
        <taxon>Pseudomonadati</taxon>
        <taxon>Pseudomonadota</taxon>
        <taxon>Alphaproteobacteria</taxon>
        <taxon>Hyphomicrobiales</taxon>
        <taxon>Aurantimonadaceae</taxon>
        <taxon>Aurantimonas</taxon>
    </lineage>
</organism>
<evidence type="ECO:0000313" key="1">
    <source>
        <dbReference type="EMBL" id="EAS51383.1"/>
    </source>
</evidence>
<evidence type="ECO:0000313" key="2">
    <source>
        <dbReference type="Proteomes" id="UP000000321"/>
    </source>
</evidence>
<comment type="caution">
    <text evidence="1">The sequence shown here is derived from an EMBL/GenBank/DDBJ whole genome shotgun (WGS) entry which is preliminary data.</text>
</comment>
<dbReference type="Gene3D" id="3.40.50.300">
    <property type="entry name" value="P-loop containing nucleotide triphosphate hydrolases"/>
    <property type="match status" value="1"/>
</dbReference>